<accession>A0A8C9N1B9</accession>
<protein>
    <recommendedName>
        <fullName evidence="1">START domain-containing protein</fullName>
    </recommendedName>
</protein>
<dbReference type="PROSITE" id="PS50848">
    <property type="entry name" value="START"/>
    <property type="match status" value="1"/>
</dbReference>
<dbReference type="GeneTree" id="ENSGT00940000159051"/>
<dbReference type="GO" id="GO:0005789">
    <property type="term" value="C:endoplasmic reticulum membrane"/>
    <property type="evidence" value="ECO:0007669"/>
    <property type="project" value="TreeGrafter"/>
</dbReference>
<dbReference type="InterPro" id="IPR051869">
    <property type="entry name" value="STARD3"/>
</dbReference>
<dbReference type="GO" id="GO:0099044">
    <property type="term" value="P:vesicle tethering to endoplasmic reticulum"/>
    <property type="evidence" value="ECO:0007669"/>
    <property type="project" value="TreeGrafter"/>
</dbReference>
<dbReference type="PANTHER" id="PTHR46121">
    <property type="entry name" value="STEROIDOGENIC ACUTE REGULATORY PROTEIN-LIKE"/>
    <property type="match status" value="1"/>
</dbReference>
<sequence length="168" mass="18278">MSTTHSLKPPLSKYVRGENGPGGFIVLKCPSNAKVCTFIWILNTDLKVKASSWVRQLSPSPAQPKDPSSHRSGPLASAALKGFRFGKVGVKLLQKSPSFPSGSLGSSSLFQISLRGFTSGCRTGAEEFLILLADQNHFEPRQLLCRQHSRGAIPCSRTPWHDHNPPKS</sequence>
<name>A0A8C9N1B9_SERCA</name>
<reference evidence="2" key="1">
    <citation type="submission" date="2025-08" db="UniProtKB">
        <authorList>
            <consortium name="Ensembl"/>
        </authorList>
    </citation>
    <scope>IDENTIFICATION</scope>
</reference>
<dbReference type="GO" id="GO:0031902">
    <property type="term" value="C:late endosome membrane"/>
    <property type="evidence" value="ECO:0007669"/>
    <property type="project" value="TreeGrafter"/>
</dbReference>
<dbReference type="Gene3D" id="3.30.530.20">
    <property type="match status" value="1"/>
</dbReference>
<dbReference type="PANTHER" id="PTHR46121:SF2">
    <property type="entry name" value="STAR-RELATED LIPID TRANSFER PROTEIN 3"/>
    <property type="match status" value="1"/>
</dbReference>
<dbReference type="Ensembl" id="ENSSCAT00000012268.1">
    <property type="protein sequence ID" value="ENSSCAP00000010858.1"/>
    <property type="gene ID" value="ENSSCAG00000008194.1"/>
</dbReference>
<feature type="domain" description="START" evidence="1">
    <location>
        <begin position="1"/>
        <end position="63"/>
    </location>
</feature>
<proteinExistence type="predicted"/>
<dbReference type="GO" id="GO:0030301">
    <property type="term" value="P:cholesterol transport"/>
    <property type="evidence" value="ECO:0007669"/>
    <property type="project" value="TreeGrafter"/>
</dbReference>
<dbReference type="InterPro" id="IPR002913">
    <property type="entry name" value="START_lipid-bd_dom"/>
</dbReference>
<organism evidence="2 3">
    <name type="scientific">Serinus canaria</name>
    <name type="common">Island canary</name>
    <name type="synonym">Fringilla canaria</name>
    <dbReference type="NCBI Taxonomy" id="9135"/>
    <lineage>
        <taxon>Eukaryota</taxon>
        <taxon>Metazoa</taxon>
        <taxon>Chordata</taxon>
        <taxon>Craniata</taxon>
        <taxon>Vertebrata</taxon>
        <taxon>Euteleostomi</taxon>
        <taxon>Archelosauria</taxon>
        <taxon>Archosauria</taxon>
        <taxon>Dinosauria</taxon>
        <taxon>Saurischia</taxon>
        <taxon>Theropoda</taxon>
        <taxon>Coelurosauria</taxon>
        <taxon>Aves</taxon>
        <taxon>Neognathae</taxon>
        <taxon>Neoaves</taxon>
        <taxon>Telluraves</taxon>
        <taxon>Australaves</taxon>
        <taxon>Passeriformes</taxon>
        <taxon>Passeroidea</taxon>
        <taxon>Fringillidae</taxon>
        <taxon>Carduelinae</taxon>
        <taxon>Serinus</taxon>
    </lineage>
</organism>
<dbReference type="Pfam" id="PF01852">
    <property type="entry name" value="START"/>
    <property type="match status" value="1"/>
</dbReference>
<dbReference type="SUPFAM" id="SSF55961">
    <property type="entry name" value="Bet v1-like"/>
    <property type="match status" value="1"/>
</dbReference>
<keyword evidence="3" id="KW-1185">Reference proteome</keyword>
<evidence type="ECO:0000313" key="2">
    <source>
        <dbReference type="Ensembl" id="ENSSCAP00000010858.1"/>
    </source>
</evidence>
<evidence type="ECO:0000259" key="1">
    <source>
        <dbReference type="PROSITE" id="PS50848"/>
    </source>
</evidence>
<dbReference type="GO" id="GO:0015485">
    <property type="term" value="F:cholesterol binding"/>
    <property type="evidence" value="ECO:0007669"/>
    <property type="project" value="TreeGrafter"/>
</dbReference>
<evidence type="ECO:0000313" key="3">
    <source>
        <dbReference type="Proteomes" id="UP000694409"/>
    </source>
</evidence>
<reference evidence="2" key="2">
    <citation type="submission" date="2025-09" db="UniProtKB">
        <authorList>
            <consortium name="Ensembl"/>
        </authorList>
    </citation>
    <scope>IDENTIFICATION</scope>
</reference>
<dbReference type="GO" id="GO:0140284">
    <property type="term" value="C:endoplasmic reticulum-endosome membrane contact site"/>
    <property type="evidence" value="ECO:0007669"/>
    <property type="project" value="TreeGrafter"/>
</dbReference>
<dbReference type="InterPro" id="IPR023393">
    <property type="entry name" value="START-like_dom_sf"/>
</dbReference>
<dbReference type="GO" id="GO:0005765">
    <property type="term" value="C:lysosomal membrane"/>
    <property type="evidence" value="ECO:0007669"/>
    <property type="project" value="TreeGrafter"/>
</dbReference>
<dbReference type="AlphaFoldDB" id="A0A8C9N1B9"/>
<dbReference type="Proteomes" id="UP000694409">
    <property type="component" value="Unassembled WGS sequence"/>
</dbReference>